<protein>
    <submittedName>
        <fullName evidence="1">Uncharacterized protein</fullName>
    </submittedName>
</protein>
<dbReference type="GeneID" id="92087381"/>
<comment type="caution">
    <text evidence="1">The sequence shown here is derived from an EMBL/GenBank/DDBJ whole genome shotgun (WGS) entry which is preliminary data.</text>
</comment>
<proteinExistence type="predicted"/>
<name>A0ABR1W7T4_9PEZI</name>
<dbReference type="EMBL" id="JAQQWL010000003">
    <property type="protein sequence ID" value="KAK8079102.1"/>
    <property type="molecule type" value="Genomic_DNA"/>
</dbReference>
<evidence type="ECO:0000313" key="2">
    <source>
        <dbReference type="Proteomes" id="UP001480595"/>
    </source>
</evidence>
<evidence type="ECO:0000313" key="1">
    <source>
        <dbReference type="EMBL" id="KAK8079102.1"/>
    </source>
</evidence>
<dbReference type="Proteomes" id="UP001480595">
    <property type="component" value="Unassembled WGS sequence"/>
</dbReference>
<gene>
    <name evidence="1" type="ORF">PG994_002909</name>
</gene>
<sequence>MAEKVAFFEQKGKSSKARLGVLPMAHVPHCDELNAGRYGGQTGWGLHCPDDGASHVAWSLLLEAICVWLMLECMVILQNRFGARG</sequence>
<organism evidence="1 2">
    <name type="scientific">Apiospora phragmitis</name>
    <dbReference type="NCBI Taxonomy" id="2905665"/>
    <lineage>
        <taxon>Eukaryota</taxon>
        <taxon>Fungi</taxon>
        <taxon>Dikarya</taxon>
        <taxon>Ascomycota</taxon>
        <taxon>Pezizomycotina</taxon>
        <taxon>Sordariomycetes</taxon>
        <taxon>Xylariomycetidae</taxon>
        <taxon>Amphisphaeriales</taxon>
        <taxon>Apiosporaceae</taxon>
        <taxon>Apiospora</taxon>
    </lineage>
</organism>
<keyword evidence="2" id="KW-1185">Reference proteome</keyword>
<reference evidence="1 2" key="1">
    <citation type="submission" date="2023-01" db="EMBL/GenBank/DDBJ databases">
        <title>Analysis of 21 Apiospora genomes using comparative genomics revels a genus with tremendous synthesis potential of carbohydrate active enzymes and secondary metabolites.</title>
        <authorList>
            <person name="Sorensen T."/>
        </authorList>
    </citation>
    <scope>NUCLEOTIDE SEQUENCE [LARGE SCALE GENOMIC DNA]</scope>
    <source>
        <strain evidence="1 2">CBS 135458</strain>
    </source>
</reference>
<dbReference type="RefSeq" id="XP_066720173.1">
    <property type="nucleotide sequence ID" value="XM_066854318.1"/>
</dbReference>
<accession>A0ABR1W7T4</accession>